<keyword evidence="2 5" id="KW-0812">Transmembrane</keyword>
<sequence>MGIFDLEWIGLVITFLGTLFLIGEVLVNMRGLFALLGIGFITVYFSAYAGTESVILMIIIYFVGLVLIIIDGKLLNDGTLSTIGLVAMLTSVGIAAPSLTAALFAIIGVVLGAACSFFFLKVFKRREMWTKIALKDQLSKEAGYNSMNMEYEKLVGEKGVALNDLRPVGTVRINGKDYSAQSEGKWVSKDTEVTVVKVDGTKIQVEEIV</sequence>
<dbReference type="InterPro" id="IPR012340">
    <property type="entry name" value="NA-bd_OB-fold"/>
</dbReference>
<feature type="transmembrane region" description="Helical" evidence="5">
    <location>
        <begin position="6"/>
        <end position="27"/>
    </location>
</feature>
<evidence type="ECO:0000256" key="4">
    <source>
        <dbReference type="ARBA" id="ARBA00023136"/>
    </source>
</evidence>
<feature type="transmembrane region" description="Helical" evidence="5">
    <location>
        <begin position="32"/>
        <end position="48"/>
    </location>
</feature>
<organism evidence="7 8">
    <name type="scientific">Oceanobacillus indicireducens</name>
    <dbReference type="NCBI Taxonomy" id="1004261"/>
    <lineage>
        <taxon>Bacteria</taxon>
        <taxon>Bacillati</taxon>
        <taxon>Bacillota</taxon>
        <taxon>Bacilli</taxon>
        <taxon>Bacillales</taxon>
        <taxon>Bacillaceae</taxon>
        <taxon>Oceanobacillus</taxon>
    </lineage>
</organism>
<keyword evidence="8" id="KW-1185">Reference proteome</keyword>
<evidence type="ECO:0000256" key="5">
    <source>
        <dbReference type="SAM" id="Phobius"/>
    </source>
</evidence>
<reference evidence="7" key="1">
    <citation type="journal article" date="2014" name="Int. J. Syst. Evol. Microbiol.">
        <title>Complete genome sequence of Corynebacterium casei LMG S-19264T (=DSM 44701T), isolated from a smear-ripened cheese.</title>
        <authorList>
            <consortium name="US DOE Joint Genome Institute (JGI-PGF)"/>
            <person name="Walter F."/>
            <person name="Albersmeier A."/>
            <person name="Kalinowski J."/>
            <person name="Ruckert C."/>
        </authorList>
    </citation>
    <scope>NUCLEOTIDE SEQUENCE</scope>
    <source>
        <strain evidence="7">JCM 17251</strain>
    </source>
</reference>
<evidence type="ECO:0000256" key="1">
    <source>
        <dbReference type="ARBA" id="ARBA00004141"/>
    </source>
</evidence>
<dbReference type="EMBL" id="BMOS01000043">
    <property type="protein sequence ID" value="GGN66100.1"/>
    <property type="molecule type" value="Genomic_DNA"/>
</dbReference>
<dbReference type="RefSeq" id="WP_188859332.1">
    <property type="nucleotide sequence ID" value="NZ_BMOS01000043.1"/>
</dbReference>
<dbReference type="GO" id="GO:0005886">
    <property type="term" value="C:plasma membrane"/>
    <property type="evidence" value="ECO:0007669"/>
    <property type="project" value="TreeGrafter"/>
</dbReference>
<comment type="caution">
    <text evidence="7">The sequence shown here is derived from an EMBL/GenBank/DDBJ whole genome shotgun (WGS) entry which is preliminary data.</text>
</comment>
<name>A0A918D590_9BACI</name>
<accession>A0A918D590</accession>
<dbReference type="InterPro" id="IPR002810">
    <property type="entry name" value="NfeD-like_C"/>
</dbReference>
<proteinExistence type="predicted"/>
<dbReference type="PANTHER" id="PTHR33507">
    <property type="entry name" value="INNER MEMBRANE PROTEIN YBBJ"/>
    <property type="match status" value="1"/>
</dbReference>
<keyword evidence="3 5" id="KW-1133">Transmembrane helix</keyword>
<evidence type="ECO:0000256" key="3">
    <source>
        <dbReference type="ARBA" id="ARBA00022989"/>
    </source>
</evidence>
<evidence type="ECO:0000259" key="6">
    <source>
        <dbReference type="Pfam" id="PF01957"/>
    </source>
</evidence>
<feature type="transmembrane region" description="Helical" evidence="5">
    <location>
        <begin position="54"/>
        <end position="71"/>
    </location>
</feature>
<dbReference type="InterPro" id="IPR052165">
    <property type="entry name" value="Membrane_assoc_protease"/>
</dbReference>
<evidence type="ECO:0000256" key="2">
    <source>
        <dbReference type="ARBA" id="ARBA00022692"/>
    </source>
</evidence>
<feature type="transmembrane region" description="Helical" evidence="5">
    <location>
        <begin position="102"/>
        <end position="123"/>
    </location>
</feature>
<dbReference type="Proteomes" id="UP000624041">
    <property type="component" value="Unassembled WGS sequence"/>
</dbReference>
<feature type="transmembrane region" description="Helical" evidence="5">
    <location>
        <begin position="78"/>
        <end position="96"/>
    </location>
</feature>
<reference evidence="7" key="2">
    <citation type="submission" date="2020-09" db="EMBL/GenBank/DDBJ databases">
        <authorList>
            <person name="Sun Q."/>
            <person name="Ohkuma M."/>
        </authorList>
    </citation>
    <scope>NUCLEOTIDE SEQUENCE</scope>
    <source>
        <strain evidence="7">JCM 17251</strain>
    </source>
</reference>
<dbReference type="Pfam" id="PF01957">
    <property type="entry name" value="NfeD"/>
    <property type="match status" value="1"/>
</dbReference>
<comment type="subcellular location">
    <subcellularLocation>
        <location evidence="1">Membrane</location>
        <topology evidence="1">Multi-pass membrane protein</topology>
    </subcellularLocation>
</comment>
<evidence type="ECO:0000313" key="7">
    <source>
        <dbReference type="EMBL" id="GGN66100.1"/>
    </source>
</evidence>
<dbReference type="PANTHER" id="PTHR33507:SF3">
    <property type="entry name" value="INNER MEMBRANE PROTEIN YBBJ"/>
    <property type="match status" value="1"/>
</dbReference>
<dbReference type="Gene3D" id="2.40.50.140">
    <property type="entry name" value="Nucleic acid-binding proteins"/>
    <property type="match status" value="1"/>
</dbReference>
<protein>
    <recommendedName>
        <fullName evidence="6">NfeD-like C-terminal domain-containing protein</fullName>
    </recommendedName>
</protein>
<keyword evidence="4 5" id="KW-0472">Membrane</keyword>
<dbReference type="AlphaFoldDB" id="A0A918D590"/>
<feature type="domain" description="NfeD-like C-terminal" evidence="6">
    <location>
        <begin position="152"/>
        <end position="206"/>
    </location>
</feature>
<evidence type="ECO:0000313" key="8">
    <source>
        <dbReference type="Proteomes" id="UP000624041"/>
    </source>
</evidence>
<dbReference type="SUPFAM" id="SSF141322">
    <property type="entry name" value="NfeD domain-like"/>
    <property type="match status" value="1"/>
</dbReference>
<gene>
    <name evidence="7" type="ORF">GCM10007971_35660</name>
</gene>